<dbReference type="InterPro" id="IPR016130">
    <property type="entry name" value="Tyr_Pase_AS"/>
</dbReference>
<gene>
    <name evidence="8" type="ORF">BON22_2926</name>
    <name evidence="7" type="ORF">CYFA0S_11e02674g</name>
</gene>
<evidence type="ECO:0000256" key="3">
    <source>
        <dbReference type="SAM" id="MobiDB-lite"/>
    </source>
</evidence>
<dbReference type="EC" id="3.1.3.48" evidence="2"/>
<evidence type="ECO:0000313" key="9">
    <source>
        <dbReference type="Proteomes" id="UP000189513"/>
    </source>
</evidence>
<accession>A0A061B192</accession>
<dbReference type="InterPro" id="IPR003595">
    <property type="entry name" value="Tyr_Pase_cat"/>
</dbReference>
<feature type="domain" description="Tyrosine specific protein phosphatases" evidence="5">
    <location>
        <begin position="601"/>
        <end position="691"/>
    </location>
</feature>
<evidence type="ECO:0000259" key="5">
    <source>
        <dbReference type="PROSITE" id="PS50056"/>
    </source>
</evidence>
<dbReference type="PROSITE" id="PS00383">
    <property type="entry name" value="TYR_PHOSPHATASE_1"/>
    <property type="match status" value="1"/>
</dbReference>
<dbReference type="PROSITE" id="PS50206">
    <property type="entry name" value="RHODANESE_3"/>
    <property type="match status" value="1"/>
</dbReference>
<evidence type="ECO:0000256" key="1">
    <source>
        <dbReference type="ARBA" id="ARBA00009649"/>
    </source>
</evidence>
<dbReference type="OMA" id="YIACQGS"/>
<evidence type="ECO:0000313" key="7">
    <source>
        <dbReference type="EMBL" id="CDR43261.1"/>
    </source>
</evidence>
<feature type="compositionally biased region" description="Polar residues" evidence="3">
    <location>
        <begin position="1"/>
        <end position="11"/>
    </location>
</feature>
<evidence type="ECO:0000259" key="4">
    <source>
        <dbReference type="PROSITE" id="PS50055"/>
    </source>
</evidence>
<dbReference type="OrthoDB" id="6058203at2759"/>
<dbReference type="GO" id="GO:0004725">
    <property type="term" value="F:protein tyrosine phosphatase activity"/>
    <property type="evidence" value="ECO:0007669"/>
    <property type="project" value="UniProtKB-EC"/>
</dbReference>
<evidence type="ECO:0000256" key="2">
    <source>
        <dbReference type="ARBA" id="ARBA00013064"/>
    </source>
</evidence>
<dbReference type="AlphaFoldDB" id="A0A061B192"/>
<dbReference type="Gene3D" id="3.90.190.10">
    <property type="entry name" value="Protein tyrosine phosphatase superfamily"/>
    <property type="match status" value="1"/>
</dbReference>
<dbReference type="SUPFAM" id="SSF52799">
    <property type="entry name" value="(Phosphotyrosine protein) phosphatases II"/>
    <property type="match status" value="1"/>
</dbReference>
<dbReference type="SUPFAM" id="SSF52821">
    <property type="entry name" value="Rhodanese/Cell cycle control phosphatase"/>
    <property type="match status" value="1"/>
</dbReference>
<keyword evidence="9" id="KW-1185">Reference proteome</keyword>
<dbReference type="PROSITE" id="PS50056">
    <property type="entry name" value="TYR_PHOSPHATASE_2"/>
    <property type="match status" value="1"/>
</dbReference>
<evidence type="ECO:0000259" key="6">
    <source>
        <dbReference type="PROSITE" id="PS50206"/>
    </source>
</evidence>
<reference evidence="7" key="1">
    <citation type="journal article" date="2014" name="Genome Announc.">
        <title>Genome sequence of the yeast Cyberlindnera fabianii (Hansenula fabianii).</title>
        <authorList>
            <person name="Freel K.C."/>
            <person name="Sarilar V."/>
            <person name="Neuveglise C."/>
            <person name="Devillers H."/>
            <person name="Friedrich A."/>
            <person name="Schacherer J."/>
        </authorList>
    </citation>
    <scope>NUCLEOTIDE SEQUENCE</scope>
    <source>
        <strain evidence="7">YJS4271</strain>
    </source>
</reference>
<dbReference type="PANTHER" id="PTHR19134">
    <property type="entry name" value="RECEPTOR-TYPE TYROSINE-PROTEIN PHOSPHATASE"/>
    <property type="match status" value="1"/>
</dbReference>
<dbReference type="PANTHER" id="PTHR19134:SF561">
    <property type="entry name" value="PROTEIN TYROSINE PHOSPHATASE 36E, ISOFORM A"/>
    <property type="match status" value="1"/>
</dbReference>
<dbReference type="InterPro" id="IPR001763">
    <property type="entry name" value="Rhodanese-like_dom"/>
</dbReference>
<dbReference type="SMART" id="SM00194">
    <property type="entry name" value="PTPc"/>
    <property type="match status" value="1"/>
</dbReference>
<feature type="domain" description="Rhodanese" evidence="6">
    <location>
        <begin position="208"/>
        <end position="329"/>
    </location>
</feature>
<feature type="compositionally biased region" description="Low complexity" evidence="3">
    <location>
        <begin position="20"/>
        <end position="58"/>
    </location>
</feature>
<dbReference type="Proteomes" id="UP000189513">
    <property type="component" value="Unassembled WGS sequence"/>
</dbReference>
<dbReference type="SMART" id="SM00450">
    <property type="entry name" value="RHOD"/>
    <property type="match status" value="1"/>
</dbReference>
<dbReference type="InterPro" id="IPR000242">
    <property type="entry name" value="PTP_cat"/>
</dbReference>
<dbReference type="InterPro" id="IPR036873">
    <property type="entry name" value="Rhodanese-like_dom_sf"/>
</dbReference>
<dbReference type="PROSITE" id="PS50055">
    <property type="entry name" value="TYR_PHOSPHATASE_PTP"/>
    <property type="match status" value="1"/>
</dbReference>
<dbReference type="InterPro" id="IPR029021">
    <property type="entry name" value="Prot-tyrosine_phosphatase-like"/>
</dbReference>
<dbReference type="PRINTS" id="PR00700">
    <property type="entry name" value="PRTYPHPHTASE"/>
</dbReference>
<dbReference type="VEuPathDB" id="FungiDB:BON22_2926"/>
<dbReference type="InterPro" id="IPR000387">
    <property type="entry name" value="Tyr_Pase_dom"/>
</dbReference>
<dbReference type="EMBL" id="MPUK01000005">
    <property type="protein sequence ID" value="ONH67015.1"/>
    <property type="molecule type" value="Genomic_DNA"/>
</dbReference>
<dbReference type="STRING" id="36022.A0A061B192"/>
<dbReference type="Pfam" id="PF00581">
    <property type="entry name" value="Rhodanese"/>
    <property type="match status" value="1"/>
</dbReference>
<feature type="domain" description="Tyrosine-protein phosphatase" evidence="4">
    <location>
        <begin position="429"/>
        <end position="700"/>
    </location>
</feature>
<reference evidence="8" key="3">
    <citation type="submission" date="2017-01" db="EMBL/GenBank/DDBJ databases">
        <authorList>
            <person name="Mah S.A."/>
            <person name="Swanson W.J."/>
            <person name="Moy G.W."/>
            <person name="Vacquier V.D."/>
        </authorList>
    </citation>
    <scope>NUCLEOTIDE SEQUENCE [LARGE SCALE GENOMIC DNA]</scope>
    <source>
        <strain evidence="8">65</strain>
    </source>
</reference>
<feature type="region of interest" description="Disordered" evidence="3">
    <location>
        <begin position="1"/>
        <end position="58"/>
    </location>
</feature>
<protein>
    <recommendedName>
        <fullName evidence="2">protein-tyrosine-phosphatase</fullName>
        <ecNumber evidence="2">3.1.3.48</ecNumber>
    </recommendedName>
</protein>
<proteinExistence type="inferred from homology"/>
<name>A0A061B192_CYBFA</name>
<sequence length="732" mass="82483">MLKTTTDNTGQFCFPGVAQAPSPSSTTSSTSTSTSTSTHTPSTTTTAKASATTSSTSTTTANHLMNAFPQPQPKFTGSTICTIDENYDDNMYFGRSRDHGLNKVTSRDTVGSETTLVEPMHNKNDSYNSINSIDTISSFKLKRYNSASSLPMVNTHIDPSYASPKASPAPLALSPTTSTTSVFKKVVKHPLPQNVDLITNTELSLMMMMDTCLVIDVRPFIEFSAGHVKGAINFNLPSTLLKRQAFTLQKCMNNVSLVENMKLSNFLKMQSPDKKVVFYDDSEVFNGEVPLTLFGSVNKFINDESFIGELYIIKSGFPGFKKDFPDLVEVNTQSQQAPTRPPPHNRSLSLASLSTASSPISPNLSRFQLPKLPKTPVFKIRHNEECYDFENYKLMNDFKHLNYAFNHGPSSKLPEWFNDLFKKGNTHSLIEKFKNLEIEEKRRINCMISTNSVGSGIELGFKNRYKDIFPYEHSRVKLALTPTQESNGYINANFVNAPQLSNMKYIATQAPLQDTAKDFAKLCNDNNVSVVVVLTSQFENGVEKCYPYWDDSINFELVETVKLDEIILRRLKLKNHGESEVLQIQILNWSDCDVMVNRQQDDVLKMIYLKNYVLQALGKLEDNVIVHCSAGCGRTGTFCTLDSIINKAFVDEELRQKAAKSTTSQFDPIFEVVESFRHQRISMVQNLRQYLFIYDCLLNYYENFNGFEADCFEKLRTLDIVNHYIGERKVSC</sequence>
<dbReference type="InterPro" id="IPR050348">
    <property type="entry name" value="Protein-Tyr_Phosphatase"/>
</dbReference>
<dbReference type="Gene3D" id="3.40.250.10">
    <property type="entry name" value="Rhodanese-like domain"/>
    <property type="match status" value="1"/>
</dbReference>
<comment type="similarity">
    <text evidence="1">Belongs to the protein-tyrosine phosphatase family. Non-receptor class subfamily.</text>
</comment>
<evidence type="ECO:0000313" key="8">
    <source>
        <dbReference type="EMBL" id="ONH67015.1"/>
    </source>
</evidence>
<dbReference type="SMART" id="SM00404">
    <property type="entry name" value="PTPc_motif"/>
    <property type="match status" value="1"/>
</dbReference>
<organism evidence="7">
    <name type="scientific">Cyberlindnera fabianii</name>
    <name type="common">Yeast</name>
    <name type="synonym">Hansenula fabianii</name>
    <dbReference type="NCBI Taxonomy" id="36022"/>
    <lineage>
        <taxon>Eukaryota</taxon>
        <taxon>Fungi</taxon>
        <taxon>Dikarya</taxon>
        <taxon>Ascomycota</taxon>
        <taxon>Saccharomycotina</taxon>
        <taxon>Saccharomycetes</taxon>
        <taxon>Phaffomycetales</taxon>
        <taxon>Phaffomycetaceae</taxon>
        <taxon>Cyberlindnera</taxon>
    </lineage>
</organism>
<dbReference type="CDD" id="cd18533">
    <property type="entry name" value="PTP_fungal"/>
    <property type="match status" value="1"/>
</dbReference>
<dbReference type="Pfam" id="PF00102">
    <property type="entry name" value="Y_phosphatase"/>
    <property type="match status" value="1"/>
</dbReference>
<reference evidence="9" key="2">
    <citation type="journal article" date="2017" name="Genome Announc.">
        <title>Genome sequences of Cyberlindnera fabianii 65, Pichia kudriavzevii 129, and Saccharomyces cerevisiae 131 isolated from fermented masau fruits in Zimbabwe.</title>
        <authorList>
            <person name="van Rijswijck I.M.H."/>
            <person name="Derks M.F.L."/>
            <person name="Abee T."/>
            <person name="de Ridder D."/>
            <person name="Smid E.J."/>
        </authorList>
    </citation>
    <scope>NUCLEOTIDE SEQUENCE [LARGE SCALE GENOMIC DNA]</scope>
    <source>
        <strain evidence="9">65</strain>
    </source>
</reference>
<dbReference type="EMBL" id="LK052896">
    <property type="protein sequence ID" value="CDR43261.1"/>
    <property type="molecule type" value="Genomic_DNA"/>
</dbReference>